<keyword evidence="4" id="KW-0560">Oxidoreductase</keyword>
<dbReference type="Pfam" id="PF07976">
    <property type="entry name" value="Phe_hydrox_dim"/>
    <property type="match status" value="1"/>
</dbReference>
<evidence type="ECO:0000256" key="1">
    <source>
        <dbReference type="ARBA" id="ARBA00007801"/>
    </source>
</evidence>
<evidence type="ECO:0000259" key="5">
    <source>
        <dbReference type="Pfam" id="PF01494"/>
    </source>
</evidence>
<accession>A0A2D3V639</accession>
<dbReference type="InterPro" id="IPR038220">
    <property type="entry name" value="PHOX_C_sf"/>
</dbReference>
<keyword evidence="3" id="KW-0274">FAD</keyword>
<dbReference type="EMBL" id="FJUY01000013">
    <property type="protein sequence ID" value="CZT22165.1"/>
    <property type="molecule type" value="Genomic_DNA"/>
</dbReference>
<dbReference type="SUPFAM" id="SSF52833">
    <property type="entry name" value="Thioredoxin-like"/>
    <property type="match status" value="1"/>
</dbReference>
<keyword evidence="8" id="KW-1185">Reference proteome</keyword>
<dbReference type="OrthoDB" id="1716816at2759"/>
<dbReference type="InterPro" id="IPR036188">
    <property type="entry name" value="FAD/NAD-bd_sf"/>
</dbReference>
<dbReference type="Gene3D" id="3.30.9.10">
    <property type="entry name" value="D-Amino Acid Oxidase, subunit A, domain 2"/>
    <property type="match status" value="1"/>
</dbReference>
<dbReference type="GeneID" id="35603135"/>
<evidence type="ECO:0000256" key="4">
    <source>
        <dbReference type="ARBA" id="ARBA00023002"/>
    </source>
</evidence>
<evidence type="ECO:0000256" key="3">
    <source>
        <dbReference type="ARBA" id="ARBA00022827"/>
    </source>
</evidence>
<feature type="domain" description="FAD-binding" evidence="5">
    <location>
        <begin position="6"/>
        <end position="155"/>
    </location>
</feature>
<dbReference type="SUPFAM" id="SSF54373">
    <property type="entry name" value="FAD-linked reductases, C-terminal domain"/>
    <property type="match status" value="1"/>
</dbReference>
<organism evidence="7 8">
    <name type="scientific">Ramularia collo-cygni</name>
    <dbReference type="NCBI Taxonomy" id="112498"/>
    <lineage>
        <taxon>Eukaryota</taxon>
        <taxon>Fungi</taxon>
        <taxon>Dikarya</taxon>
        <taxon>Ascomycota</taxon>
        <taxon>Pezizomycotina</taxon>
        <taxon>Dothideomycetes</taxon>
        <taxon>Dothideomycetidae</taxon>
        <taxon>Mycosphaerellales</taxon>
        <taxon>Mycosphaerellaceae</taxon>
        <taxon>Ramularia</taxon>
    </lineage>
</organism>
<dbReference type="Pfam" id="PF01494">
    <property type="entry name" value="FAD_binding_3"/>
    <property type="match status" value="2"/>
</dbReference>
<evidence type="ECO:0000313" key="7">
    <source>
        <dbReference type="EMBL" id="CZT22165.1"/>
    </source>
</evidence>
<dbReference type="Gene3D" id="3.40.30.20">
    <property type="match status" value="1"/>
</dbReference>
<keyword evidence="2" id="KW-0285">Flavoprotein</keyword>
<dbReference type="InterPro" id="IPR002938">
    <property type="entry name" value="FAD-bd"/>
</dbReference>
<dbReference type="PANTHER" id="PTHR43004:SF16">
    <property type="entry name" value="PHENOL 2-MONOOXYGENASE FSQG"/>
    <property type="match status" value="1"/>
</dbReference>
<evidence type="ECO:0000256" key="2">
    <source>
        <dbReference type="ARBA" id="ARBA00022630"/>
    </source>
</evidence>
<dbReference type="PANTHER" id="PTHR43004">
    <property type="entry name" value="TRK SYSTEM POTASSIUM UPTAKE PROTEIN"/>
    <property type="match status" value="1"/>
</dbReference>
<dbReference type="InterPro" id="IPR036249">
    <property type="entry name" value="Thioredoxin-like_sf"/>
</dbReference>
<protein>
    <submittedName>
        <fullName evidence="7">Related to phenol 2-monooxygenase</fullName>
    </submittedName>
</protein>
<gene>
    <name evidence="7" type="ORF">RCC_08034</name>
</gene>
<reference evidence="7 8" key="1">
    <citation type="submission" date="2016-03" db="EMBL/GenBank/DDBJ databases">
        <authorList>
            <person name="Ploux O."/>
        </authorList>
    </citation>
    <scope>NUCLEOTIDE SEQUENCE [LARGE SCALE GENOMIC DNA]</scope>
    <source>
        <strain evidence="7 8">URUG2</strain>
    </source>
</reference>
<dbReference type="SUPFAM" id="SSF51905">
    <property type="entry name" value="FAD/NAD(P)-binding domain"/>
    <property type="match status" value="1"/>
</dbReference>
<keyword evidence="7" id="KW-0503">Monooxygenase</keyword>
<dbReference type="RefSeq" id="XP_023629054.1">
    <property type="nucleotide sequence ID" value="XM_023773286.1"/>
</dbReference>
<name>A0A2D3V639_9PEZI</name>
<evidence type="ECO:0000313" key="8">
    <source>
        <dbReference type="Proteomes" id="UP000225277"/>
    </source>
</evidence>
<dbReference type="GO" id="GO:0071949">
    <property type="term" value="F:FAD binding"/>
    <property type="evidence" value="ECO:0007669"/>
    <property type="project" value="InterPro"/>
</dbReference>
<comment type="similarity">
    <text evidence="1">Belongs to the PheA/TfdB FAD monooxygenase family.</text>
</comment>
<dbReference type="Gene3D" id="3.50.50.60">
    <property type="entry name" value="FAD/NAD(P)-binding domain"/>
    <property type="match status" value="1"/>
</dbReference>
<dbReference type="STRING" id="112498.A0A2D3V639"/>
<dbReference type="PRINTS" id="PR00420">
    <property type="entry name" value="RNGMNOXGNASE"/>
</dbReference>
<dbReference type="AlphaFoldDB" id="A0A2D3V639"/>
<feature type="domain" description="FAD-binding" evidence="5">
    <location>
        <begin position="203"/>
        <end position="416"/>
    </location>
</feature>
<sequence length="676" mass="74538">MAESTTDVVIVGAGPAGMMASMYFAEMGIPFRIIDKRGTRTLNGRADGFHTRTLEIWESFGIADKARKHGVPLGQFSMWNPDPNNEDGGIVRNRDLARGVGQTNVVMEEQAGTNEKPWAIHQGFIEAAMIEATRVRGGARVERGTVPESILLDTDLSAEYPVLVKVRHMLKSEVASPRTGAHSIAEDGSLKPERGFIDAFGGDPHEISSSVGGKEGSVETIRAKYVIGADGAHSWVRRSLGLSMEGETTDAIWGAIDIKPLTNFPDVRKVTNIFSRHGSALLIPRELGLVRVYVQLPDDYILRKGYEPEEGVSDIMSTARKILAPYTMDYKYCDWFTIYAVAQRMCKTYSVSNRIFLAGDAVHTHSPKGGQGQNVSQQDTYNLAFKIAAVLRNQMSPSILSTYQTERLPVAYELIELDQIQGKIMDSRKEPSANDIKLMVDRLLKQNGTGVMYSPNALIAGPEQTNQEAAKKLKLGMRVPNTSVFNQSNGVATNVQSLLESTGSWRILVFAGDVTKAEQLERINNLNEDLDVLIHKYPSASTRQPEKFAEILTFHSANINDVDSKVFHSAFFPHDAVDGYNYDTIFGDFTDLAEECTGGAYRAYDVDLEQGALVLVRPDQVVAWVGYLRDLSVMRDWLATFMISKDVKLNGVLKENGVQDGSQNGLPNDLQHGVHA</sequence>
<dbReference type="InterPro" id="IPR050641">
    <property type="entry name" value="RIFMO-like"/>
</dbReference>
<dbReference type="GO" id="GO:0016709">
    <property type="term" value="F:oxidoreductase activity, acting on paired donors, with incorporation or reduction of molecular oxygen, NAD(P)H as one donor, and incorporation of one atom of oxygen"/>
    <property type="evidence" value="ECO:0007669"/>
    <property type="project" value="UniProtKB-ARBA"/>
</dbReference>
<dbReference type="InterPro" id="IPR012941">
    <property type="entry name" value="Phe_hydrox_C_dim_dom"/>
</dbReference>
<proteinExistence type="inferred from homology"/>
<evidence type="ECO:0000259" key="6">
    <source>
        <dbReference type="Pfam" id="PF07976"/>
    </source>
</evidence>
<feature type="domain" description="Phenol hydroxylase-like C-terminal dimerisation" evidence="6">
    <location>
        <begin position="451"/>
        <end position="645"/>
    </location>
</feature>
<dbReference type="Proteomes" id="UP000225277">
    <property type="component" value="Unassembled WGS sequence"/>
</dbReference>
<dbReference type="CDD" id="cd02979">
    <property type="entry name" value="PHOX_C"/>
    <property type="match status" value="1"/>
</dbReference>